<keyword evidence="2" id="KW-1185">Reference proteome</keyword>
<name>A0ABY4QJ61_9MYCO</name>
<proteinExistence type="predicted"/>
<evidence type="ECO:0000313" key="2">
    <source>
        <dbReference type="Proteomes" id="UP001056610"/>
    </source>
</evidence>
<gene>
    <name evidence="1" type="ORF">M5I08_17595</name>
</gene>
<organism evidence="1 2">
    <name type="scientific">Candidatus Mycobacterium methanotrophicum</name>
    <dbReference type="NCBI Taxonomy" id="2943498"/>
    <lineage>
        <taxon>Bacteria</taxon>
        <taxon>Bacillati</taxon>
        <taxon>Actinomycetota</taxon>
        <taxon>Actinomycetes</taxon>
        <taxon>Mycobacteriales</taxon>
        <taxon>Mycobacteriaceae</taxon>
        <taxon>Mycobacterium</taxon>
    </lineage>
</organism>
<evidence type="ECO:0000313" key="1">
    <source>
        <dbReference type="EMBL" id="UQX10020.1"/>
    </source>
</evidence>
<dbReference type="EMBL" id="CP097320">
    <property type="protein sequence ID" value="UQX10020.1"/>
    <property type="molecule type" value="Genomic_DNA"/>
</dbReference>
<dbReference type="RefSeq" id="WP_249762878.1">
    <property type="nucleotide sequence ID" value="NZ_CP097320.1"/>
</dbReference>
<dbReference type="Proteomes" id="UP001056610">
    <property type="component" value="Chromosome"/>
</dbReference>
<evidence type="ECO:0008006" key="3">
    <source>
        <dbReference type="Google" id="ProtNLM"/>
    </source>
</evidence>
<reference evidence="1" key="1">
    <citation type="submission" date="2022-05" db="EMBL/GenBank/DDBJ databases">
        <title>A methanotrophic Mycobacterium dominates a cave microbial ecosystem.</title>
        <authorList>
            <person name="Van Spanning R.J.M."/>
            <person name="Guan Q."/>
            <person name="Melkonian C."/>
            <person name="Gallant J."/>
            <person name="Polerecky L."/>
            <person name="Flot J.-F."/>
            <person name="Brandt B.W."/>
            <person name="Braster M."/>
            <person name="Iturbe Espinoza P."/>
            <person name="Aerts J."/>
            <person name="Meima-Franke M."/>
            <person name="Piersma S.R."/>
            <person name="Bunduc C."/>
            <person name="Ummels R."/>
            <person name="Pain A."/>
            <person name="Fleming E.J."/>
            <person name="van der Wel N."/>
            <person name="Gherman V.D."/>
            <person name="Sarbu S.M."/>
            <person name="Bodelier P.L.E."/>
            <person name="Bitter W."/>
        </authorList>
    </citation>
    <scope>NUCLEOTIDE SEQUENCE</scope>
    <source>
        <strain evidence="1">Sulfur Cave</strain>
    </source>
</reference>
<sequence length="228" mass="22154">MPVQAENNGLPVEVSYDGNLVVDTNQIVNPLTGAVAVSSPDSDVAAAIATNSPAILNQTIADATRGSNDVAFADGGGDLAQAGNLGSGSGSDDTATAIGTYSFASAGDGSNDTATDIGSNSFAQATYNYDTVYDLGSGVGNGANNIVAGGGHDFAFGIGNGLPNTDVVNTGVFDIVTPQSGDNILSSLVSAVDLLSLDPGAAFGVGTDAAGAAADAVGSTDPLSFLGL</sequence>
<accession>A0ABY4QJ61</accession>
<protein>
    <recommendedName>
        <fullName evidence="3">Calcium-binding protein</fullName>
    </recommendedName>
</protein>